<dbReference type="EMBL" id="CAJOBC010030548">
    <property type="protein sequence ID" value="CAF4088045.1"/>
    <property type="molecule type" value="Genomic_DNA"/>
</dbReference>
<dbReference type="Proteomes" id="UP000681722">
    <property type="component" value="Unassembled WGS sequence"/>
</dbReference>
<dbReference type="Proteomes" id="UP000663829">
    <property type="component" value="Unassembled WGS sequence"/>
</dbReference>
<dbReference type="GO" id="GO:0005634">
    <property type="term" value="C:nucleus"/>
    <property type="evidence" value="ECO:0007669"/>
    <property type="project" value="TreeGrafter"/>
</dbReference>
<dbReference type="InterPro" id="IPR052717">
    <property type="entry name" value="Vacuolar_transposase_reg"/>
</dbReference>
<name>A0A815CQ69_9BILA</name>
<dbReference type="Gene3D" id="1.10.10.1070">
    <property type="entry name" value="Zinc finger, BED domain-containing"/>
    <property type="match status" value="1"/>
</dbReference>
<feature type="non-terminal residue" evidence="1">
    <location>
        <position position="1"/>
    </location>
</feature>
<dbReference type="InterPro" id="IPR012337">
    <property type="entry name" value="RNaseH-like_sf"/>
</dbReference>
<dbReference type="EMBL" id="CAJNOQ010011857">
    <property type="protein sequence ID" value="CAF1286653.1"/>
    <property type="molecule type" value="Genomic_DNA"/>
</dbReference>
<dbReference type="SUPFAM" id="SSF53098">
    <property type="entry name" value="Ribonuclease H-like"/>
    <property type="match status" value="1"/>
</dbReference>
<dbReference type="OrthoDB" id="10023994at2759"/>
<comment type="caution">
    <text evidence="1">The sequence shown here is derived from an EMBL/GenBank/DDBJ whole genome shotgun (WGS) entry which is preliminary data.</text>
</comment>
<dbReference type="GO" id="GO:0006357">
    <property type="term" value="P:regulation of transcription by RNA polymerase II"/>
    <property type="evidence" value="ECO:0007669"/>
    <property type="project" value="TreeGrafter"/>
</dbReference>
<sequence>MEEKKKQILPLLKDGEYTTITESPSRAEDEFWSILRRIKDSNESFLPFVQCSICNQLLTYKPQNGTTTISGHVANGLKSSAVKTTTNSTDKYMKKDLKVTPDEKRSITIACAKYRAFDMRLFNSVEDKSLSFQLLCKSLVELGYSYGTAKIGIPTAAALLPDPTNISRTIKQLSEEYRLKLKEIVQANLKTVRLIGISTDYWKNIYTSDNYLTVNLHYTKDDKPITFMLKRMWDSICEMLDPVNQNMKKCEELLDERKESRFLDSIDDRLVKDLADFLSSFKTCSEQLSADTEPTLYLVVPWTRKLRLFCEDKRSDLLYIVQLKKSVLEKLEDKMRLTHLHYIATFLHPVTKNLLVLSEEERQNVYSDTRKMLETVGIIPQQQQRKIIQKSINANLSHEIF</sequence>
<evidence type="ECO:0000313" key="3">
    <source>
        <dbReference type="Proteomes" id="UP000663829"/>
    </source>
</evidence>
<reference evidence="1" key="1">
    <citation type="submission" date="2021-02" db="EMBL/GenBank/DDBJ databases">
        <authorList>
            <person name="Nowell W R."/>
        </authorList>
    </citation>
    <scope>NUCLEOTIDE SEQUENCE</scope>
</reference>
<proteinExistence type="predicted"/>
<evidence type="ECO:0000313" key="1">
    <source>
        <dbReference type="EMBL" id="CAF1286653.1"/>
    </source>
</evidence>
<organism evidence="1 3">
    <name type="scientific">Didymodactylos carnosus</name>
    <dbReference type="NCBI Taxonomy" id="1234261"/>
    <lineage>
        <taxon>Eukaryota</taxon>
        <taxon>Metazoa</taxon>
        <taxon>Spiralia</taxon>
        <taxon>Gnathifera</taxon>
        <taxon>Rotifera</taxon>
        <taxon>Eurotatoria</taxon>
        <taxon>Bdelloidea</taxon>
        <taxon>Philodinida</taxon>
        <taxon>Philodinidae</taxon>
        <taxon>Didymodactylos</taxon>
    </lineage>
</organism>
<dbReference type="PANTHER" id="PTHR46169:SF17">
    <property type="entry name" value="HAT C-TERMINAL DIMERISATION DOMAIN-CONTAINING PROTEIN"/>
    <property type="match status" value="1"/>
</dbReference>
<gene>
    <name evidence="1" type="ORF">GPM918_LOCUS27821</name>
    <name evidence="2" type="ORF">SRO942_LOCUS28221</name>
</gene>
<evidence type="ECO:0000313" key="2">
    <source>
        <dbReference type="EMBL" id="CAF4088045.1"/>
    </source>
</evidence>
<dbReference type="PANTHER" id="PTHR46169">
    <property type="entry name" value="DNA REPLICATION-RELATED ELEMENT FACTOR, ISOFORM A"/>
    <property type="match status" value="1"/>
</dbReference>
<dbReference type="AlphaFoldDB" id="A0A815CQ69"/>
<keyword evidence="3" id="KW-1185">Reference proteome</keyword>
<accession>A0A815CQ69</accession>
<protein>
    <submittedName>
        <fullName evidence="1">Uncharacterized protein</fullName>
    </submittedName>
</protein>